<dbReference type="EMBL" id="LT629710">
    <property type="protein sequence ID" value="SDO25292.1"/>
    <property type="molecule type" value="Genomic_DNA"/>
</dbReference>
<evidence type="ECO:0000313" key="3">
    <source>
        <dbReference type="EMBL" id="SDO25292.1"/>
    </source>
</evidence>
<comment type="similarity">
    <text evidence="1">Belongs to the AHA1 family.</text>
</comment>
<dbReference type="STRING" id="1090615.SAMN04515671_0312"/>
<reference evidence="3 4" key="1">
    <citation type="submission" date="2016-10" db="EMBL/GenBank/DDBJ databases">
        <authorList>
            <person name="de Groot N.N."/>
        </authorList>
    </citation>
    <scope>NUCLEOTIDE SEQUENCE [LARGE SCALE GENOMIC DNA]</scope>
    <source>
        <strain evidence="4">P4-7,KCTC 19426,CECT 7604</strain>
    </source>
</reference>
<proteinExistence type="inferred from homology"/>
<accession>A0A1H0I1G0</accession>
<dbReference type="CDD" id="cd08899">
    <property type="entry name" value="SRPBCC_CalC_Aha1-like_6"/>
    <property type="match status" value="1"/>
</dbReference>
<dbReference type="Gene3D" id="3.30.530.20">
    <property type="match status" value="1"/>
</dbReference>
<dbReference type="InterPro" id="IPR023393">
    <property type="entry name" value="START-like_dom_sf"/>
</dbReference>
<feature type="domain" description="Activator of Hsp90 ATPase homologue 1/2-like C-terminal" evidence="2">
    <location>
        <begin position="36"/>
        <end position="146"/>
    </location>
</feature>
<evidence type="ECO:0000313" key="4">
    <source>
        <dbReference type="Proteomes" id="UP000198741"/>
    </source>
</evidence>
<sequence length="216" mass="23006">MIDISEQINAVERTVGRRTMAAGEARTVTITQTYRAALEDVWDACTNAERIPRWFLPITGDLSVGGHYQLEGNAGGTVQTCDAPHGFSATWEIGGDVSWIELRLTALAADRTEFRLEHTAHVDDQRWNEFGPGAVGIGWDMALIGLTLHLASGEAVDPTGAMAWMASPAGHDFITRSGSAWCQAHIAAGDDPDAAQAAAARTLAAYTGTEPDAARS</sequence>
<keyword evidence="4" id="KW-1185">Reference proteome</keyword>
<organism evidence="3 4">
    <name type="scientific">Nakamurella panacisegetis</name>
    <dbReference type="NCBI Taxonomy" id="1090615"/>
    <lineage>
        <taxon>Bacteria</taxon>
        <taxon>Bacillati</taxon>
        <taxon>Actinomycetota</taxon>
        <taxon>Actinomycetes</taxon>
        <taxon>Nakamurellales</taxon>
        <taxon>Nakamurellaceae</taxon>
        <taxon>Nakamurella</taxon>
    </lineage>
</organism>
<evidence type="ECO:0000259" key="2">
    <source>
        <dbReference type="Pfam" id="PF08327"/>
    </source>
</evidence>
<dbReference type="Proteomes" id="UP000198741">
    <property type="component" value="Chromosome I"/>
</dbReference>
<evidence type="ECO:0000256" key="1">
    <source>
        <dbReference type="ARBA" id="ARBA00006817"/>
    </source>
</evidence>
<gene>
    <name evidence="3" type="ORF">SAMN04515671_0312</name>
</gene>
<dbReference type="Pfam" id="PF08327">
    <property type="entry name" value="AHSA1"/>
    <property type="match status" value="1"/>
</dbReference>
<dbReference type="RefSeq" id="WP_090474234.1">
    <property type="nucleotide sequence ID" value="NZ_LT629710.1"/>
</dbReference>
<dbReference type="InterPro" id="IPR013538">
    <property type="entry name" value="ASHA1/2-like_C"/>
</dbReference>
<protein>
    <submittedName>
        <fullName evidence="3">Uncharacterized conserved protein YndB, AHSA1/START domain</fullName>
    </submittedName>
</protein>
<dbReference type="OrthoDB" id="8117292at2"/>
<name>A0A1H0I1G0_9ACTN</name>
<dbReference type="SUPFAM" id="SSF55961">
    <property type="entry name" value="Bet v1-like"/>
    <property type="match status" value="1"/>
</dbReference>
<dbReference type="AlphaFoldDB" id="A0A1H0I1G0"/>